<evidence type="ECO:0000256" key="2">
    <source>
        <dbReference type="ARBA" id="ARBA00023235"/>
    </source>
</evidence>
<gene>
    <name evidence="3" type="ORF">EDD76_11748</name>
</gene>
<dbReference type="InterPro" id="IPR001920">
    <property type="entry name" value="Asp/Glu_race"/>
</dbReference>
<dbReference type="NCBIfam" id="TIGR00035">
    <property type="entry name" value="asp_race"/>
    <property type="match status" value="1"/>
</dbReference>
<keyword evidence="2" id="KW-0413">Isomerase</keyword>
<dbReference type="EMBL" id="SLUO01000017">
    <property type="protein sequence ID" value="TCL55013.1"/>
    <property type="molecule type" value="Genomic_DNA"/>
</dbReference>
<dbReference type="PANTHER" id="PTHR21198:SF7">
    <property type="entry name" value="ASPARTATE-GLUTAMATE RACEMASE FAMILY"/>
    <property type="match status" value="1"/>
</dbReference>
<reference evidence="3 4" key="1">
    <citation type="submission" date="2019-03" db="EMBL/GenBank/DDBJ databases">
        <title>Genomic Encyclopedia of Type Strains, Phase IV (KMG-IV): sequencing the most valuable type-strain genomes for metagenomic binning, comparative biology and taxonomic classification.</title>
        <authorList>
            <person name="Goeker M."/>
        </authorList>
    </citation>
    <scope>NUCLEOTIDE SEQUENCE [LARGE SCALE GENOMIC DNA]</scope>
    <source>
        <strain evidence="3 4">DSM 100556</strain>
    </source>
</reference>
<dbReference type="OrthoDB" id="9803739at2"/>
<dbReference type="PROSITE" id="PS00924">
    <property type="entry name" value="ASP_GLU_RACEMASE_2"/>
    <property type="match status" value="1"/>
</dbReference>
<keyword evidence="4" id="KW-1185">Reference proteome</keyword>
<dbReference type="SUPFAM" id="SSF53681">
    <property type="entry name" value="Aspartate/glutamate racemase"/>
    <property type="match status" value="2"/>
</dbReference>
<dbReference type="InterPro" id="IPR015942">
    <property type="entry name" value="Asp/Glu/hydantoin_racemase"/>
</dbReference>
<organism evidence="3 4">
    <name type="scientific">Kineothrix alysoides</name>
    <dbReference type="NCBI Taxonomy" id="1469948"/>
    <lineage>
        <taxon>Bacteria</taxon>
        <taxon>Bacillati</taxon>
        <taxon>Bacillota</taxon>
        <taxon>Clostridia</taxon>
        <taxon>Lachnospirales</taxon>
        <taxon>Lachnospiraceae</taxon>
        <taxon>Kineothrix</taxon>
    </lineage>
</organism>
<dbReference type="GO" id="GO:0047661">
    <property type="term" value="F:amino-acid racemase activity"/>
    <property type="evidence" value="ECO:0007669"/>
    <property type="project" value="InterPro"/>
</dbReference>
<comment type="similarity">
    <text evidence="1">Belongs to the aspartate/glutamate racemases family.</text>
</comment>
<comment type="caution">
    <text evidence="3">The sequence shown here is derived from an EMBL/GenBank/DDBJ whole genome shotgun (WGS) entry which is preliminary data.</text>
</comment>
<dbReference type="RefSeq" id="WP_031392583.1">
    <property type="nucleotide sequence ID" value="NZ_JPNB01000003.1"/>
</dbReference>
<evidence type="ECO:0000313" key="4">
    <source>
        <dbReference type="Proteomes" id="UP000295718"/>
    </source>
</evidence>
<evidence type="ECO:0000256" key="1">
    <source>
        <dbReference type="ARBA" id="ARBA00007847"/>
    </source>
</evidence>
<protein>
    <submittedName>
        <fullName evidence="3">Aspartate racemase</fullName>
    </submittedName>
</protein>
<accession>A0A4R1QQ52</accession>
<dbReference type="InterPro" id="IPR004380">
    <property type="entry name" value="Asp_race"/>
</dbReference>
<proteinExistence type="inferred from homology"/>
<dbReference type="PANTHER" id="PTHR21198">
    <property type="entry name" value="GLUTAMATE RACEMASE"/>
    <property type="match status" value="1"/>
</dbReference>
<sequence>MKTIGLIGGMSWESTVTYYRLINEMVKVRLGGFHSAKILLYSVDFQEIEECQSKGEWEKSADILVDAAQRLEKGGADFLVICTNTMHKVVPQIQAQVGLPILHIAKAAADELLANNIKRVALLGTKYTMQQDFYKEKLIDAGLEVLIPTDADVEIVNRVIYDELCLGVISEESRREYVRIIEQLTGKGAQGVILGCTEIGLLIRQEHTSLPIFDTTQIHARKAVELAAGKQ</sequence>
<dbReference type="Proteomes" id="UP000295718">
    <property type="component" value="Unassembled WGS sequence"/>
</dbReference>
<dbReference type="AlphaFoldDB" id="A0A4R1QQ52"/>
<evidence type="ECO:0000313" key="3">
    <source>
        <dbReference type="EMBL" id="TCL55013.1"/>
    </source>
</evidence>
<dbReference type="Pfam" id="PF01177">
    <property type="entry name" value="Asp_Glu_race"/>
    <property type="match status" value="1"/>
</dbReference>
<name>A0A4R1QQ52_9FIRM</name>
<dbReference type="Gene3D" id="3.40.50.1860">
    <property type="match status" value="2"/>
</dbReference>
<dbReference type="InterPro" id="IPR033134">
    <property type="entry name" value="Asp/Glu_racemase_AS_2"/>
</dbReference>
<dbReference type="STRING" id="1469948.GCA_000732725_03965"/>